<accession>A0A2N3L9G2</accession>
<organism evidence="1 2">
    <name type="scientific">Thalassospira lohafexi</name>
    <dbReference type="NCBI Taxonomy" id="744227"/>
    <lineage>
        <taxon>Bacteria</taxon>
        <taxon>Pseudomonadati</taxon>
        <taxon>Pseudomonadota</taxon>
        <taxon>Alphaproteobacteria</taxon>
        <taxon>Rhodospirillales</taxon>
        <taxon>Thalassospiraceae</taxon>
        <taxon>Thalassospira</taxon>
    </lineage>
</organism>
<gene>
    <name evidence="1" type="ORF">COO92_04785</name>
</gene>
<keyword evidence="2" id="KW-1185">Reference proteome</keyword>
<evidence type="ECO:0000313" key="2">
    <source>
        <dbReference type="Proteomes" id="UP000233332"/>
    </source>
</evidence>
<protein>
    <submittedName>
        <fullName evidence="1">Uncharacterized protein</fullName>
    </submittedName>
</protein>
<dbReference type="EMBL" id="NXGX01000002">
    <property type="protein sequence ID" value="PKR59360.1"/>
    <property type="molecule type" value="Genomic_DNA"/>
</dbReference>
<proteinExistence type="predicted"/>
<name>A0A2N3L9G2_9PROT</name>
<reference evidence="1 2" key="1">
    <citation type="submission" date="2017-09" db="EMBL/GenBank/DDBJ databases">
        <title>Biodiversity and function of Thalassospira species in the particle-attached aromatic-hydrocarbon-degrading consortia from the surface seawater of the China South Sea.</title>
        <authorList>
            <person name="Dong C."/>
            <person name="Lai Q."/>
            <person name="Shao Z."/>
        </authorList>
    </citation>
    <scope>NUCLEOTIDE SEQUENCE [LARGE SCALE GENOMIC DNA]</scope>
    <source>
        <strain evidence="1 2">139Z-12</strain>
    </source>
</reference>
<evidence type="ECO:0000313" key="1">
    <source>
        <dbReference type="EMBL" id="PKR59360.1"/>
    </source>
</evidence>
<dbReference type="AlphaFoldDB" id="A0A2N3L9G2"/>
<sequence length="67" mass="7329">MTMISIATKQNKIVVGKHDGDVIQGARDCFPGAFFCFGHEINTLVEKSGIGCLTGRIRWGYTPASQR</sequence>
<dbReference type="Proteomes" id="UP000233332">
    <property type="component" value="Unassembled WGS sequence"/>
</dbReference>
<comment type="caution">
    <text evidence="1">The sequence shown here is derived from an EMBL/GenBank/DDBJ whole genome shotgun (WGS) entry which is preliminary data.</text>
</comment>